<evidence type="ECO:0000313" key="3">
    <source>
        <dbReference type="Proteomes" id="UP001551584"/>
    </source>
</evidence>
<dbReference type="CDD" id="cd06503">
    <property type="entry name" value="ATP-synt_Fo_b"/>
    <property type="match status" value="1"/>
</dbReference>
<feature type="region of interest" description="Disordered" evidence="1">
    <location>
        <begin position="1030"/>
        <end position="1139"/>
    </location>
</feature>
<dbReference type="PANTHER" id="PTHR12239:SF41">
    <property type="entry name" value="MEMBRANE ASSOCIATED PROTEIN, PUTATIVE-RELATED"/>
    <property type="match status" value="1"/>
</dbReference>
<dbReference type="Gene3D" id="2.60.450.20">
    <property type="match status" value="1"/>
</dbReference>
<comment type="caution">
    <text evidence="2">The sequence shown here is derived from an EMBL/GenBank/DDBJ whole genome shotgun (WGS) entry which is preliminary data.</text>
</comment>
<reference evidence="2 3" key="1">
    <citation type="submission" date="2024-06" db="EMBL/GenBank/DDBJ databases">
        <title>The Natural Products Discovery Center: Release of the First 8490 Sequenced Strains for Exploring Actinobacteria Biosynthetic Diversity.</title>
        <authorList>
            <person name="Kalkreuter E."/>
            <person name="Kautsar S.A."/>
            <person name="Yang D."/>
            <person name="Bader C.D."/>
            <person name="Teijaro C.N."/>
            <person name="Fluegel L."/>
            <person name="Davis C.M."/>
            <person name="Simpson J.R."/>
            <person name="Lauterbach L."/>
            <person name="Steele A.D."/>
            <person name="Gui C."/>
            <person name="Meng S."/>
            <person name="Li G."/>
            <person name="Viehrig K."/>
            <person name="Ye F."/>
            <person name="Su P."/>
            <person name="Kiefer A.F."/>
            <person name="Nichols A."/>
            <person name="Cepeda A.J."/>
            <person name="Yan W."/>
            <person name="Fan B."/>
            <person name="Jiang Y."/>
            <person name="Adhikari A."/>
            <person name="Zheng C.-J."/>
            <person name="Schuster L."/>
            <person name="Cowan T.M."/>
            <person name="Smanski M.J."/>
            <person name="Chevrette M.G."/>
            <person name="De Carvalho L.P.S."/>
            <person name="Shen B."/>
        </authorList>
    </citation>
    <scope>NUCLEOTIDE SEQUENCE [LARGE SCALE GENOMIC DNA]</scope>
    <source>
        <strain evidence="2 3">NPDC048117</strain>
    </source>
</reference>
<feature type="compositionally biased region" description="Low complexity" evidence="1">
    <location>
        <begin position="889"/>
        <end position="905"/>
    </location>
</feature>
<evidence type="ECO:0000256" key="1">
    <source>
        <dbReference type="SAM" id="MobiDB-lite"/>
    </source>
</evidence>
<dbReference type="NCBIfam" id="NF038047">
    <property type="entry name" value="not_Tcp10"/>
    <property type="match status" value="1"/>
</dbReference>
<feature type="compositionally biased region" description="Low complexity" evidence="1">
    <location>
        <begin position="918"/>
        <end position="947"/>
    </location>
</feature>
<dbReference type="RefSeq" id="WP_359273730.1">
    <property type="nucleotide sequence ID" value="NZ_JBEZNA010000040.1"/>
</dbReference>
<organism evidence="2 3">
    <name type="scientific">Streptomyces chilikensis</name>
    <dbReference type="NCBI Taxonomy" id="1194079"/>
    <lineage>
        <taxon>Bacteria</taxon>
        <taxon>Bacillati</taxon>
        <taxon>Actinomycetota</taxon>
        <taxon>Actinomycetes</taxon>
        <taxon>Kitasatosporales</taxon>
        <taxon>Streptomycetaceae</taxon>
        <taxon>Streptomyces</taxon>
    </lineage>
</organism>
<feature type="region of interest" description="Disordered" evidence="1">
    <location>
        <begin position="889"/>
        <end position="947"/>
    </location>
</feature>
<accession>A0ABV3ESD0</accession>
<dbReference type="PANTHER" id="PTHR12239">
    <property type="entry name" value="PROTEIN CBG20215-RELATED"/>
    <property type="match status" value="1"/>
</dbReference>
<feature type="compositionally biased region" description="Low complexity" evidence="1">
    <location>
        <begin position="967"/>
        <end position="978"/>
    </location>
</feature>
<dbReference type="InterPro" id="IPR047002">
    <property type="entry name" value="Tcp10_C_sf"/>
</dbReference>
<feature type="compositionally biased region" description="Basic and acidic residues" evidence="1">
    <location>
        <begin position="619"/>
        <end position="735"/>
    </location>
</feature>
<feature type="compositionally biased region" description="Basic and acidic residues" evidence="1">
    <location>
        <begin position="463"/>
        <end position="604"/>
    </location>
</feature>
<proteinExistence type="predicted"/>
<feature type="compositionally biased region" description="Low complexity" evidence="1">
    <location>
        <begin position="784"/>
        <end position="796"/>
    </location>
</feature>
<feature type="region of interest" description="Disordered" evidence="1">
    <location>
        <begin position="423"/>
        <end position="869"/>
    </location>
</feature>
<feature type="region of interest" description="Disordered" evidence="1">
    <location>
        <begin position="961"/>
        <end position="999"/>
    </location>
</feature>
<dbReference type="EMBL" id="JBEZNA010000040">
    <property type="protein sequence ID" value="MEU9579122.1"/>
    <property type="molecule type" value="Genomic_DNA"/>
</dbReference>
<protein>
    <submittedName>
        <fullName evidence="2">AAWKG family protein</fullName>
    </submittedName>
</protein>
<feature type="compositionally biased region" description="Basic and acidic residues" evidence="1">
    <location>
        <begin position="821"/>
        <end position="844"/>
    </location>
</feature>
<sequence>MAEDEVPEEHVRALDADNDSWQKAAYWFTGYDAPHRDTLFESLIGNDGIPQMKVELTRQKHVDYVDPNDFNWRVENAGYRIENTDFVIPFYTTGGDDASAGDQVSMYKARITMLGSKGDDGPSGGVVEGGEFKSQYDNHLGLSGDKATWSTEKLTQYAYGTGRAMEALLYNENGTVGFGWNNKNVLDAGAVSLKSFDTAAAAFDRVAQFFSTQEKVVAEWQRRVGTEQDDAWRGQAAGVFWTLIDTINRQYKGFADDMGAANGLSKQGNILREARGAFRDAVVELHRSWMTWVTKHSNPLIALNKLLVDITDHVWENNIKQITYKVNSTGGPYASYYTTYHAKAGFDQTATRHGKSDNFGPLDELSTWKAVGERAVQHWQAYVIRDLVEPAEAALKAVHNSWSPTTIDLGSVRVRGESDLTSSYKEDLAEKQADDAKKAQEEAQRKQDEFMQWQKDQAAAAKAEQERKEKEAEEKAAAAKAEQERKEAEAKAEQERKEKEAEEKAAAAKAEQERKEAEAKAEQERKEKEAEAKQAEKEKEAEQKQAEAEAKAEQKQAEAEAKQAEKEKEAEQKQAEAEAKAEQVRAEQEAKQEEAQKKQEEAQARAEQMQLSQFNLARADQEKARQEQERKQAEAEAEAEAKEAEAEAKQAEKEAEAERKQAEAEAKQEQKEKEAEQKQAEAEAKAEEQMRQQEEEQNRLRTEQELRQEQLLTEQEKQEAERQAQQEEAQKRQEEAYQQAQAAYERQSEGLLNPGGGLPGSGDLNPGGVPLGSGDLNPGGISLGSGDLNLGDLGSLRPDALASNPYSEDGTLTNPGGSRTTLDDSGRLVTEHPDGSRVQIDPDNRTATVTRPDGTVETGPLNIGDLLPNPDGSTTHLDRNGDIVTEYPDGTVTTVDPDTGIGTTTRPDGTVITGNLNGSLGDLPSLSGPGPSLPSSFTSPSFTSPSFTSPSYDFGSYEEELYDESPYDSPYASPAAPAMTAAQREAETGTPLNTGSLPGGLGMNGMNGMGGMPMGGMPMGGMPMGGMPMGGAGAGNQSESERVRNVIDSGQPLNSRGGRPGAAPAARSVQEENDVRVSPARATAATTSGSPFLPMGGTPGGPGGQPQTQSGDRAREVWAQDDDDVWGTDEGGAPAVIGR</sequence>
<feature type="compositionally biased region" description="Low complexity" evidence="1">
    <location>
        <begin position="736"/>
        <end position="745"/>
    </location>
</feature>
<dbReference type="InterPro" id="IPR052293">
    <property type="entry name" value="SRRP"/>
</dbReference>
<name>A0ABV3ESD0_9ACTN</name>
<gene>
    <name evidence="2" type="ORF">AB0D95_17965</name>
</gene>
<feature type="compositionally biased region" description="Polar residues" evidence="1">
    <location>
        <begin position="804"/>
        <end position="820"/>
    </location>
</feature>
<evidence type="ECO:0000313" key="2">
    <source>
        <dbReference type="EMBL" id="MEU9579122.1"/>
    </source>
</evidence>
<keyword evidence="3" id="KW-1185">Reference proteome</keyword>
<dbReference type="Proteomes" id="UP001551584">
    <property type="component" value="Unassembled WGS sequence"/>
</dbReference>
<feature type="compositionally biased region" description="Basic and acidic residues" evidence="1">
    <location>
        <begin position="423"/>
        <end position="449"/>
    </location>
</feature>